<name>A0A7R9M3Y2_9ACAR</name>
<dbReference type="OrthoDB" id="9944568at2759"/>
<feature type="compositionally biased region" description="Basic residues" evidence="9">
    <location>
        <begin position="298"/>
        <end position="312"/>
    </location>
</feature>
<evidence type="ECO:0000256" key="2">
    <source>
        <dbReference type="ARBA" id="ARBA00008873"/>
    </source>
</evidence>
<dbReference type="InterPro" id="IPR050681">
    <property type="entry name" value="CDF/SLC30A"/>
</dbReference>
<gene>
    <name evidence="13" type="ORF">ONB1V03_LOCUS9737</name>
</gene>
<feature type="transmembrane region" description="Helical" evidence="10">
    <location>
        <begin position="255"/>
        <end position="276"/>
    </location>
</feature>
<feature type="transmembrane region" description="Helical" evidence="10">
    <location>
        <begin position="321"/>
        <end position="344"/>
    </location>
</feature>
<evidence type="ECO:0000256" key="6">
    <source>
        <dbReference type="ARBA" id="ARBA00022989"/>
    </source>
</evidence>
<dbReference type="PANTHER" id="PTHR11562">
    <property type="entry name" value="CATION EFFLUX PROTEIN/ ZINC TRANSPORTER"/>
    <property type="match status" value="1"/>
</dbReference>
<evidence type="ECO:0000259" key="11">
    <source>
        <dbReference type="Pfam" id="PF01545"/>
    </source>
</evidence>
<dbReference type="AlphaFoldDB" id="A0A7R9M3Y2"/>
<keyword evidence="5" id="KW-0862">Zinc</keyword>
<feature type="domain" description="Cation efflux protein cytoplasmic" evidence="12">
    <location>
        <begin position="386"/>
        <end position="458"/>
    </location>
</feature>
<keyword evidence="14" id="KW-1185">Reference proteome</keyword>
<feature type="compositionally biased region" description="Basic residues" evidence="9">
    <location>
        <begin position="95"/>
        <end position="113"/>
    </location>
</feature>
<dbReference type="Gene3D" id="1.20.1510.10">
    <property type="entry name" value="Cation efflux protein transmembrane domain"/>
    <property type="match status" value="1"/>
</dbReference>
<dbReference type="EMBL" id="CAJPVJ010006237">
    <property type="protein sequence ID" value="CAG2170266.1"/>
    <property type="molecule type" value="Genomic_DNA"/>
</dbReference>
<dbReference type="FunFam" id="1.20.1510.10:FF:000027">
    <property type="entry name" value="Zinc transporter ttm-1"/>
    <property type="match status" value="1"/>
</dbReference>
<evidence type="ECO:0000256" key="5">
    <source>
        <dbReference type="ARBA" id="ARBA00022906"/>
    </source>
</evidence>
<keyword evidence="5" id="KW-0864">Zinc transport</keyword>
<sequence>MIDGGDEELLILDNSRLVFDEDYSEPDLCRCDNCAKRHLHSTHHNNEIAMISNGNIMDHIHEWTPHKPSETSLESSSSVPYKQLNGQTGHEADHHNHHNHHNHNRLHNHHHNGHTSDHNEHQLPSPDHNWPTHCHSTQSDARHTRALSKANRQLIIGCLLCLVFMITEFVGGFYSNSLAIMTDAAHLLSDLASFMLSLMAIWISRRKPTKRMSFGYHRAEVLGAVTSILMIWILTAVLVYLAVERIRDADYEIDSNAMLIVSGVGVVMNVVMGLTLSDSLCCKRVTDDSHGSDDHPHSHNSHSHSHASHGHSHTNMNVRAALIHVIGDLIQSIGVLIAALIIHFRPDYKISDPICTFIFSALVMFTTYGIMKEAVYVLMEGFPTYLDYSAVKKDLMDIEGVQTVHSLHIWSLTLNRNALSVHLATNVTSDAERVLKAAEALIRKKYDIQETTIQVERYDARAMDECLVCVGP</sequence>
<dbReference type="InterPro" id="IPR002524">
    <property type="entry name" value="Cation_efflux"/>
</dbReference>
<evidence type="ECO:0000256" key="1">
    <source>
        <dbReference type="ARBA" id="ARBA00004141"/>
    </source>
</evidence>
<evidence type="ECO:0000259" key="12">
    <source>
        <dbReference type="Pfam" id="PF16916"/>
    </source>
</evidence>
<feature type="region of interest" description="Disordered" evidence="9">
    <location>
        <begin position="291"/>
        <end position="312"/>
    </location>
</feature>
<evidence type="ECO:0000313" key="14">
    <source>
        <dbReference type="Proteomes" id="UP000728032"/>
    </source>
</evidence>
<evidence type="ECO:0000256" key="9">
    <source>
        <dbReference type="SAM" id="MobiDB-lite"/>
    </source>
</evidence>
<feature type="transmembrane region" description="Helical" evidence="10">
    <location>
        <begin position="221"/>
        <end position="243"/>
    </location>
</feature>
<evidence type="ECO:0000256" key="4">
    <source>
        <dbReference type="ARBA" id="ARBA00022692"/>
    </source>
</evidence>
<dbReference type="InterPro" id="IPR027469">
    <property type="entry name" value="Cation_efflux_TMD_sf"/>
</dbReference>
<feature type="transmembrane region" description="Helical" evidence="10">
    <location>
        <begin position="180"/>
        <end position="201"/>
    </location>
</feature>
<dbReference type="Proteomes" id="UP000728032">
    <property type="component" value="Unassembled WGS sequence"/>
</dbReference>
<evidence type="ECO:0000313" key="13">
    <source>
        <dbReference type="EMBL" id="CAD7653079.1"/>
    </source>
</evidence>
<dbReference type="PANTHER" id="PTHR11562:SF84">
    <property type="entry name" value="LD05335P"/>
    <property type="match status" value="1"/>
</dbReference>
<protein>
    <recommendedName>
        <fullName evidence="15">Zinc transporter 2</fullName>
    </recommendedName>
</protein>
<dbReference type="GO" id="GO:0005385">
    <property type="term" value="F:zinc ion transmembrane transporter activity"/>
    <property type="evidence" value="ECO:0007669"/>
    <property type="project" value="TreeGrafter"/>
</dbReference>
<keyword evidence="7" id="KW-0406">Ion transport</keyword>
<keyword evidence="4 10" id="KW-0812">Transmembrane</keyword>
<dbReference type="InterPro" id="IPR058533">
    <property type="entry name" value="Cation_efflux_TM"/>
</dbReference>
<proteinExistence type="inferred from homology"/>
<dbReference type="InterPro" id="IPR036837">
    <property type="entry name" value="Cation_efflux_CTD_sf"/>
</dbReference>
<organism evidence="13">
    <name type="scientific">Oppiella nova</name>
    <dbReference type="NCBI Taxonomy" id="334625"/>
    <lineage>
        <taxon>Eukaryota</taxon>
        <taxon>Metazoa</taxon>
        <taxon>Ecdysozoa</taxon>
        <taxon>Arthropoda</taxon>
        <taxon>Chelicerata</taxon>
        <taxon>Arachnida</taxon>
        <taxon>Acari</taxon>
        <taxon>Acariformes</taxon>
        <taxon>Sarcoptiformes</taxon>
        <taxon>Oribatida</taxon>
        <taxon>Brachypylina</taxon>
        <taxon>Oppioidea</taxon>
        <taxon>Oppiidae</taxon>
        <taxon>Oppiella</taxon>
    </lineage>
</organism>
<feature type="transmembrane region" description="Helical" evidence="10">
    <location>
        <begin position="350"/>
        <end position="371"/>
    </location>
</feature>
<dbReference type="Pfam" id="PF16916">
    <property type="entry name" value="ZT_dimer"/>
    <property type="match status" value="1"/>
</dbReference>
<dbReference type="SUPFAM" id="SSF160240">
    <property type="entry name" value="Cation efflux protein cytoplasmic domain-like"/>
    <property type="match status" value="1"/>
</dbReference>
<evidence type="ECO:0000256" key="8">
    <source>
        <dbReference type="ARBA" id="ARBA00023136"/>
    </source>
</evidence>
<evidence type="ECO:0000256" key="7">
    <source>
        <dbReference type="ARBA" id="ARBA00023065"/>
    </source>
</evidence>
<dbReference type="NCBIfam" id="TIGR01297">
    <property type="entry name" value="CDF"/>
    <property type="match status" value="1"/>
</dbReference>
<feature type="domain" description="Cation efflux protein transmembrane" evidence="11">
    <location>
        <begin position="154"/>
        <end position="379"/>
    </location>
</feature>
<dbReference type="GO" id="GO:0010043">
    <property type="term" value="P:response to zinc ion"/>
    <property type="evidence" value="ECO:0007669"/>
    <property type="project" value="TreeGrafter"/>
</dbReference>
<feature type="region of interest" description="Disordered" evidence="9">
    <location>
        <begin position="61"/>
        <end position="136"/>
    </location>
</feature>
<reference evidence="13" key="1">
    <citation type="submission" date="2020-11" db="EMBL/GenBank/DDBJ databases">
        <authorList>
            <person name="Tran Van P."/>
        </authorList>
    </citation>
    <scope>NUCLEOTIDE SEQUENCE</scope>
</reference>
<dbReference type="GO" id="GO:0005886">
    <property type="term" value="C:plasma membrane"/>
    <property type="evidence" value="ECO:0007669"/>
    <property type="project" value="TreeGrafter"/>
</dbReference>
<feature type="transmembrane region" description="Helical" evidence="10">
    <location>
        <begin position="154"/>
        <end position="174"/>
    </location>
</feature>
<keyword evidence="3" id="KW-0813">Transport</keyword>
<comment type="subcellular location">
    <subcellularLocation>
        <location evidence="1">Membrane</location>
        <topology evidence="1">Multi-pass membrane protein</topology>
    </subcellularLocation>
</comment>
<keyword evidence="8 10" id="KW-0472">Membrane</keyword>
<keyword evidence="6 10" id="KW-1133">Transmembrane helix</keyword>
<dbReference type="SUPFAM" id="SSF161111">
    <property type="entry name" value="Cation efflux protein transmembrane domain-like"/>
    <property type="match status" value="1"/>
</dbReference>
<comment type="similarity">
    <text evidence="2">Belongs to the cation diffusion facilitator (CDF) transporter (TC 2.A.4) family. SLC30A subfamily.</text>
</comment>
<dbReference type="Pfam" id="PF01545">
    <property type="entry name" value="Cation_efflux"/>
    <property type="match status" value="1"/>
</dbReference>
<evidence type="ECO:0000256" key="3">
    <source>
        <dbReference type="ARBA" id="ARBA00022448"/>
    </source>
</evidence>
<evidence type="ECO:0008006" key="15">
    <source>
        <dbReference type="Google" id="ProtNLM"/>
    </source>
</evidence>
<dbReference type="EMBL" id="OC921062">
    <property type="protein sequence ID" value="CAD7653079.1"/>
    <property type="molecule type" value="Genomic_DNA"/>
</dbReference>
<evidence type="ECO:0000256" key="10">
    <source>
        <dbReference type="SAM" id="Phobius"/>
    </source>
</evidence>
<accession>A0A7R9M3Y2</accession>
<dbReference type="InterPro" id="IPR027470">
    <property type="entry name" value="Cation_efflux_CTD"/>
</dbReference>